<dbReference type="Ensembl" id="ENSEBUT00000019199.1">
    <property type="protein sequence ID" value="ENSEBUP00000018623.1"/>
    <property type="gene ID" value="ENSEBUG00000011620.1"/>
</dbReference>
<feature type="chain" id="PRO_5034050791" evidence="3">
    <location>
        <begin position="32"/>
        <end position="199"/>
    </location>
</feature>
<keyword evidence="2" id="KW-0964">Secreted</keyword>
<dbReference type="GO" id="GO:0004623">
    <property type="term" value="F:phospholipase A2 activity"/>
    <property type="evidence" value="ECO:0007669"/>
    <property type="project" value="InterPro"/>
</dbReference>
<dbReference type="Gene3D" id="1.20.90.10">
    <property type="entry name" value="Phospholipase A2 domain"/>
    <property type="match status" value="1"/>
</dbReference>
<keyword evidence="3" id="KW-0732">Signal</keyword>
<dbReference type="GO" id="GO:0005576">
    <property type="term" value="C:extracellular region"/>
    <property type="evidence" value="ECO:0007669"/>
    <property type="project" value="UniProtKB-SubCell"/>
</dbReference>
<evidence type="ECO:0000313" key="4">
    <source>
        <dbReference type="Ensembl" id="ENSEBUP00000018623.1"/>
    </source>
</evidence>
<organism evidence="4 5">
    <name type="scientific">Eptatretus burgeri</name>
    <name type="common">Inshore hagfish</name>
    <dbReference type="NCBI Taxonomy" id="7764"/>
    <lineage>
        <taxon>Eukaryota</taxon>
        <taxon>Metazoa</taxon>
        <taxon>Chordata</taxon>
        <taxon>Craniata</taxon>
        <taxon>Vertebrata</taxon>
        <taxon>Cyclostomata</taxon>
        <taxon>Myxini</taxon>
        <taxon>Myxiniformes</taxon>
        <taxon>Myxinidae</taxon>
        <taxon>Eptatretinae</taxon>
        <taxon>Eptatretus</taxon>
    </lineage>
</organism>
<protein>
    <submittedName>
        <fullName evidence="4">Phospholipase A2, group XIIA</fullName>
    </submittedName>
</protein>
<name>A0A8C4QS39_EPTBU</name>
<dbReference type="PANTHER" id="PTHR12824:SF7">
    <property type="entry name" value="GROUP XIIA SECRETORY PHOSPHOLIPASE A2"/>
    <property type="match status" value="1"/>
</dbReference>
<dbReference type="InterPro" id="IPR010711">
    <property type="entry name" value="PLA2G12"/>
</dbReference>
<dbReference type="GeneTree" id="ENSGT00390000008798"/>
<dbReference type="Proteomes" id="UP000694388">
    <property type="component" value="Unplaced"/>
</dbReference>
<accession>A0A8C4QS39</accession>
<dbReference type="GO" id="GO:0006644">
    <property type="term" value="P:phospholipid metabolic process"/>
    <property type="evidence" value="ECO:0007669"/>
    <property type="project" value="InterPro"/>
</dbReference>
<keyword evidence="5" id="KW-1185">Reference proteome</keyword>
<sequence length="199" mass="22179">MRVYYRFRIRTPVMWLLPFLLALCICTPGWADSLEAPVPWLGRKIRGLREEMRKFDDYLVIAMDCLGGEDGICQFHCVSGATPQRRFGFRQPPANGCGSPAFGLHLDVRIPAMTRCCNHHDACYDSCGVNKAQCDAEFLQCLNHICSDIRQAIGLTSSLSACESGVQLVRQAVLRLGCKPYLDSQRAACSCPGEEKDEL</sequence>
<dbReference type="GO" id="GO:0005509">
    <property type="term" value="F:calcium ion binding"/>
    <property type="evidence" value="ECO:0007669"/>
    <property type="project" value="InterPro"/>
</dbReference>
<evidence type="ECO:0000256" key="3">
    <source>
        <dbReference type="SAM" id="SignalP"/>
    </source>
</evidence>
<reference evidence="4" key="1">
    <citation type="submission" date="2025-08" db="UniProtKB">
        <authorList>
            <consortium name="Ensembl"/>
        </authorList>
    </citation>
    <scope>IDENTIFICATION</scope>
</reference>
<dbReference type="AlphaFoldDB" id="A0A8C4QS39"/>
<dbReference type="GO" id="GO:0016042">
    <property type="term" value="P:lipid catabolic process"/>
    <property type="evidence" value="ECO:0007669"/>
    <property type="project" value="InterPro"/>
</dbReference>
<feature type="signal peptide" evidence="3">
    <location>
        <begin position="1"/>
        <end position="31"/>
    </location>
</feature>
<reference evidence="4" key="2">
    <citation type="submission" date="2025-09" db="UniProtKB">
        <authorList>
            <consortium name="Ensembl"/>
        </authorList>
    </citation>
    <scope>IDENTIFICATION</scope>
</reference>
<dbReference type="InterPro" id="IPR033113">
    <property type="entry name" value="PLA2_histidine"/>
</dbReference>
<dbReference type="PROSITE" id="PS00118">
    <property type="entry name" value="PA2_HIS"/>
    <property type="match status" value="1"/>
</dbReference>
<evidence type="ECO:0000256" key="1">
    <source>
        <dbReference type="ARBA" id="ARBA00004613"/>
    </source>
</evidence>
<dbReference type="PANTHER" id="PTHR12824">
    <property type="entry name" value="GROUP XII SECRETORY PHOSPHOLIPASE A2 FAMILY MEMBER"/>
    <property type="match status" value="1"/>
</dbReference>
<evidence type="ECO:0000313" key="5">
    <source>
        <dbReference type="Proteomes" id="UP000694388"/>
    </source>
</evidence>
<dbReference type="Pfam" id="PF06951">
    <property type="entry name" value="PLA2G12"/>
    <property type="match status" value="1"/>
</dbReference>
<dbReference type="InterPro" id="IPR036444">
    <property type="entry name" value="PLipase_A2_dom_sf"/>
</dbReference>
<dbReference type="GO" id="GO:0050482">
    <property type="term" value="P:arachidonate secretion"/>
    <property type="evidence" value="ECO:0007669"/>
    <property type="project" value="InterPro"/>
</dbReference>
<comment type="subcellular location">
    <subcellularLocation>
        <location evidence="1">Secreted</location>
    </subcellularLocation>
</comment>
<evidence type="ECO:0000256" key="2">
    <source>
        <dbReference type="ARBA" id="ARBA00022525"/>
    </source>
</evidence>
<proteinExistence type="predicted"/>
<dbReference type="SUPFAM" id="SSF48619">
    <property type="entry name" value="Phospholipase A2, PLA2"/>
    <property type="match status" value="1"/>
</dbReference>